<feature type="region of interest" description="Disordered" evidence="5">
    <location>
        <begin position="1"/>
        <end position="38"/>
    </location>
</feature>
<dbReference type="AlphaFoldDB" id="B5AHB4"/>
<dbReference type="EMBL" id="EU850440">
    <property type="protein sequence ID" value="ACF75509.1"/>
    <property type="molecule type" value="Genomic_DNA"/>
</dbReference>
<name>B5AHB4_PHIRO</name>
<evidence type="ECO:0000259" key="6">
    <source>
        <dbReference type="SMART" id="SM01391"/>
    </source>
</evidence>
<dbReference type="PANTHER" id="PTHR45721:SF12">
    <property type="entry name" value="INTERMEDIATE FILAMENT PROTEIN IFA-1"/>
    <property type="match status" value="1"/>
</dbReference>
<keyword evidence="1 3" id="KW-0403">Intermediate filament</keyword>
<reference evidence="7" key="2">
    <citation type="journal article" date="2009" name="PLoS Genet.">
        <title>Phylogenomics of unusual histone H2A Variants in Bdelloid rotifers.</title>
        <authorList>
            <person name="Van Doninck K."/>
            <person name="Mandigo M.L."/>
            <person name="Hur J.H."/>
            <person name="Wang P."/>
            <person name="Guglielmini J."/>
            <person name="Milinkovitch M.C."/>
            <person name="Lane W.S."/>
            <person name="Meselson M."/>
        </authorList>
    </citation>
    <scope>NUCLEOTIDE SEQUENCE</scope>
    <source>
        <strain evidence="7">Prhis-1</strain>
    </source>
</reference>
<evidence type="ECO:0000256" key="4">
    <source>
        <dbReference type="SAM" id="Coils"/>
    </source>
</evidence>
<dbReference type="GO" id="GO:0031507">
    <property type="term" value="P:heterochromatin formation"/>
    <property type="evidence" value="ECO:0007669"/>
    <property type="project" value="TreeGrafter"/>
</dbReference>
<dbReference type="InterPro" id="IPR039008">
    <property type="entry name" value="IF_rod_dom"/>
</dbReference>
<evidence type="ECO:0000256" key="5">
    <source>
        <dbReference type="SAM" id="MobiDB-lite"/>
    </source>
</evidence>
<dbReference type="GO" id="GO:0051664">
    <property type="term" value="P:nuclear pore localization"/>
    <property type="evidence" value="ECO:0007669"/>
    <property type="project" value="TreeGrafter"/>
</dbReference>
<sequence>MDLNHLETQFQSSSYQRPTSPYVSSSSSRPSLFNQSREKERLELSTLNDKFADYVEKVRYLEAQNKKIQMETNFLHEKQTENCQRIKSMFELEMKQLKEIIERTFKDKSTMLIAAKDAQNLLPTSKQQLNQAYKDFDASKYDSEKLERQLSSIEGDMLMYQRRLTHQDQEHGQWKQFITHLQRLLLQGRNEIHNEIISRTSSEQACKQLRIDMGKLRDQYQQKLGEMRQTSLMLGAGSGVDRAHMFKSELSSAIRRVRQDFDRENDIQRQQLYTEFTRMYEDIARLNPELGHLFLNEREQERVRQDEDRIRMDIQRVKADFNVLKQKNAELKLRIREYQINMEMSNEENNRIEQLQENEINQLKVRHEKISQNYDEVMSKQLSLEKEIETYRNLLEGTMKSVVDTISDDYHRPQTPTTTTTTPLTMTRSMSSSRPLRSSSVDRSAFQPIMSKKSETNFYSSLINPKYDGKPANNETSFLVIDIPIGDKTTTTPTTAAESTTSEENQSSESPPRLTSRPPIVLQTRRNN</sequence>
<dbReference type="GO" id="GO:0090435">
    <property type="term" value="P:protein localization to nuclear envelope"/>
    <property type="evidence" value="ECO:0007669"/>
    <property type="project" value="TreeGrafter"/>
</dbReference>
<dbReference type="Pfam" id="PF00038">
    <property type="entry name" value="Filament"/>
    <property type="match status" value="1"/>
</dbReference>
<feature type="coiled-coil region" evidence="4">
    <location>
        <begin position="314"/>
        <end position="380"/>
    </location>
</feature>
<keyword evidence="2 4" id="KW-0175">Coiled coil</keyword>
<proteinExistence type="inferred from homology"/>
<feature type="compositionally biased region" description="Low complexity" evidence="5">
    <location>
        <begin position="17"/>
        <end position="35"/>
    </location>
</feature>
<accession>B5AHB4</accession>
<evidence type="ECO:0000313" key="7">
    <source>
        <dbReference type="EMBL" id="ACF75509.1"/>
    </source>
</evidence>
<dbReference type="Gene3D" id="1.20.5.170">
    <property type="match status" value="1"/>
</dbReference>
<dbReference type="PANTHER" id="PTHR45721">
    <property type="entry name" value="LAMIN DM0-RELATED"/>
    <property type="match status" value="1"/>
</dbReference>
<feature type="region of interest" description="Disordered" evidence="5">
    <location>
        <begin position="486"/>
        <end position="528"/>
    </location>
</feature>
<organism evidence="7">
    <name type="scientific">Philodina roseola</name>
    <name type="common">Rotifer</name>
    <dbReference type="NCBI Taxonomy" id="96448"/>
    <lineage>
        <taxon>Eukaryota</taxon>
        <taxon>Metazoa</taxon>
        <taxon>Spiralia</taxon>
        <taxon>Gnathifera</taxon>
        <taxon>Rotifera</taxon>
        <taxon>Eurotatoria</taxon>
        <taxon>Bdelloidea</taxon>
        <taxon>Philodinida</taxon>
        <taxon>Philodinidae</taxon>
        <taxon>Philodina</taxon>
    </lineage>
</organism>
<feature type="domain" description="IF rod" evidence="6">
    <location>
        <begin position="37"/>
        <end position="401"/>
    </location>
</feature>
<dbReference type="GO" id="GO:0005882">
    <property type="term" value="C:intermediate filament"/>
    <property type="evidence" value="ECO:0007669"/>
    <property type="project" value="UniProtKB-KW"/>
</dbReference>
<dbReference type="GO" id="GO:0005652">
    <property type="term" value="C:nuclear lamina"/>
    <property type="evidence" value="ECO:0007669"/>
    <property type="project" value="TreeGrafter"/>
</dbReference>
<dbReference type="SMART" id="SM01391">
    <property type="entry name" value="Filament"/>
    <property type="match status" value="1"/>
</dbReference>
<evidence type="ECO:0000256" key="1">
    <source>
        <dbReference type="ARBA" id="ARBA00022754"/>
    </source>
</evidence>
<evidence type="ECO:0000256" key="2">
    <source>
        <dbReference type="ARBA" id="ARBA00023054"/>
    </source>
</evidence>
<evidence type="ECO:0000256" key="3">
    <source>
        <dbReference type="RuleBase" id="RU000685"/>
    </source>
</evidence>
<dbReference type="GO" id="GO:0005200">
    <property type="term" value="F:structural constituent of cytoskeleton"/>
    <property type="evidence" value="ECO:0007669"/>
    <property type="project" value="TreeGrafter"/>
</dbReference>
<dbReference type="GO" id="GO:0006998">
    <property type="term" value="P:nuclear envelope organization"/>
    <property type="evidence" value="ECO:0007669"/>
    <property type="project" value="TreeGrafter"/>
</dbReference>
<dbReference type="InterPro" id="IPR018039">
    <property type="entry name" value="IF_conserved"/>
</dbReference>
<feature type="region of interest" description="Disordered" evidence="5">
    <location>
        <begin position="408"/>
        <end position="443"/>
    </location>
</feature>
<dbReference type="SUPFAM" id="SSF64593">
    <property type="entry name" value="Intermediate filament protein, coiled coil region"/>
    <property type="match status" value="2"/>
</dbReference>
<reference evidence="7" key="1">
    <citation type="journal article" date="2009" name="Mol. Biol. Evol.">
        <title>Degenerate tetraploidy was established before bdelloid rotifer families diverged.</title>
        <authorList>
            <person name="Hur J.H."/>
            <person name="Van Doninck K."/>
            <person name="Mandigo M.L."/>
            <person name="Meselson M."/>
        </authorList>
    </citation>
    <scope>NUCLEOTIDE SEQUENCE</scope>
    <source>
        <strain evidence="7">Prhis-1</strain>
    </source>
</reference>
<feature type="compositionally biased region" description="Low complexity" evidence="5">
    <location>
        <begin position="415"/>
        <end position="439"/>
    </location>
</feature>
<feature type="compositionally biased region" description="Low complexity" evidence="5">
    <location>
        <begin position="489"/>
        <end position="512"/>
    </location>
</feature>
<dbReference type="PROSITE" id="PS00226">
    <property type="entry name" value="IF_ROD_1"/>
    <property type="match status" value="1"/>
</dbReference>
<feature type="compositionally biased region" description="Polar residues" evidence="5">
    <location>
        <begin position="1"/>
        <end position="16"/>
    </location>
</feature>
<comment type="similarity">
    <text evidence="3">Belongs to the intermediate filament family.</text>
</comment>
<protein>
    <submittedName>
        <fullName evidence="7">Filament protein</fullName>
    </submittedName>
</protein>
<dbReference type="GO" id="GO:0007097">
    <property type="term" value="P:nuclear migration"/>
    <property type="evidence" value="ECO:0007669"/>
    <property type="project" value="TreeGrafter"/>
</dbReference>